<dbReference type="RefSeq" id="XP_037221172.1">
    <property type="nucleotide sequence ID" value="XM_037363251.1"/>
</dbReference>
<feature type="domain" description="C2H2-type" evidence="6">
    <location>
        <begin position="91"/>
        <end position="118"/>
    </location>
</feature>
<accession>A0A8H6SSD7</accession>
<proteinExistence type="predicted"/>
<dbReference type="Proteomes" id="UP000636479">
    <property type="component" value="Unassembled WGS sequence"/>
</dbReference>
<evidence type="ECO:0000256" key="2">
    <source>
        <dbReference type="ARBA" id="ARBA00022771"/>
    </source>
</evidence>
<dbReference type="PANTHER" id="PTHR23235:SF127">
    <property type="entry name" value="TRANSCRIPTION FACTOR, PUTATIVE (AFU_ORTHOLOGUE AFUA_3G09820)-RELATED"/>
    <property type="match status" value="1"/>
</dbReference>
<dbReference type="GO" id="GO:0000981">
    <property type="term" value="F:DNA-binding transcription factor activity, RNA polymerase II-specific"/>
    <property type="evidence" value="ECO:0007669"/>
    <property type="project" value="TreeGrafter"/>
</dbReference>
<dbReference type="SMART" id="SM00355">
    <property type="entry name" value="ZnF_C2H2"/>
    <property type="match status" value="2"/>
</dbReference>
<dbReference type="GeneID" id="59345767"/>
<dbReference type="PROSITE" id="PS50157">
    <property type="entry name" value="ZINC_FINGER_C2H2_2"/>
    <property type="match status" value="2"/>
</dbReference>
<keyword evidence="2 4" id="KW-0863">Zinc-finger</keyword>
<evidence type="ECO:0000256" key="4">
    <source>
        <dbReference type="PROSITE-ProRule" id="PRU00042"/>
    </source>
</evidence>
<keyword evidence="1" id="KW-0479">Metal-binding</keyword>
<dbReference type="GO" id="GO:0000978">
    <property type="term" value="F:RNA polymerase II cis-regulatory region sequence-specific DNA binding"/>
    <property type="evidence" value="ECO:0007669"/>
    <property type="project" value="TreeGrafter"/>
</dbReference>
<dbReference type="OrthoDB" id="10018191at2759"/>
<comment type="caution">
    <text evidence="7">The sequence shown here is derived from an EMBL/GenBank/DDBJ whole genome shotgun (WGS) entry which is preliminary data.</text>
</comment>
<name>A0A8H6SSD7_9AGAR</name>
<dbReference type="EMBL" id="JACAZF010000005">
    <property type="protein sequence ID" value="KAF7304200.1"/>
    <property type="molecule type" value="Genomic_DNA"/>
</dbReference>
<feature type="compositionally biased region" description="Low complexity" evidence="5">
    <location>
        <begin position="179"/>
        <end position="189"/>
    </location>
</feature>
<keyword evidence="8" id="KW-1185">Reference proteome</keyword>
<evidence type="ECO:0000313" key="7">
    <source>
        <dbReference type="EMBL" id="KAF7304200.1"/>
    </source>
</evidence>
<dbReference type="AlphaFoldDB" id="A0A8H6SSD7"/>
<evidence type="ECO:0000256" key="3">
    <source>
        <dbReference type="ARBA" id="ARBA00022833"/>
    </source>
</evidence>
<keyword evidence="3" id="KW-0862">Zinc</keyword>
<dbReference type="Pfam" id="PF00096">
    <property type="entry name" value="zf-C2H2"/>
    <property type="match status" value="1"/>
</dbReference>
<organism evidence="7 8">
    <name type="scientific">Mycena indigotica</name>
    <dbReference type="NCBI Taxonomy" id="2126181"/>
    <lineage>
        <taxon>Eukaryota</taxon>
        <taxon>Fungi</taxon>
        <taxon>Dikarya</taxon>
        <taxon>Basidiomycota</taxon>
        <taxon>Agaricomycotina</taxon>
        <taxon>Agaricomycetes</taxon>
        <taxon>Agaricomycetidae</taxon>
        <taxon>Agaricales</taxon>
        <taxon>Marasmiineae</taxon>
        <taxon>Mycenaceae</taxon>
        <taxon>Mycena</taxon>
    </lineage>
</organism>
<evidence type="ECO:0000259" key="6">
    <source>
        <dbReference type="PROSITE" id="PS50157"/>
    </source>
</evidence>
<evidence type="ECO:0000256" key="1">
    <source>
        <dbReference type="ARBA" id="ARBA00022723"/>
    </source>
</evidence>
<feature type="domain" description="C2H2-type" evidence="6">
    <location>
        <begin position="60"/>
        <end position="90"/>
    </location>
</feature>
<evidence type="ECO:0000256" key="5">
    <source>
        <dbReference type="SAM" id="MobiDB-lite"/>
    </source>
</evidence>
<dbReference type="InterPro" id="IPR013087">
    <property type="entry name" value="Znf_C2H2_type"/>
</dbReference>
<feature type="region of interest" description="Disordered" evidence="5">
    <location>
        <begin position="137"/>
        <end position="158"/>
    </location>
</feature>
<evidence type="ECO:0000313" key="8">
    <source>
        <dbReference type="Proteomes" id="UP000636479"/>
    </source>
</evidence>
<dbReference type="PANTHER" id="PTHR23235">
    <property type="entry name" value="KRUEPPEL-LIKE TRANSCRIPTION FACTOR"/>
    <property type="match status" value="1"/>
</dbReference>
<dbReference type="GO" id="GO:0008270">
    <property type="term" value="F:zinc ion binding"/>
    <property type="evidence" value="ECO:0007669"/>
    <property type="project" value="UniProtKB-KW"/>
</dbReference>
<reference evidence="7" key="1">
    <citation type="submission" date="2020-05" db="EMBL/GenBank/DDBJ databases">
        <title>Mycena genomes resolve the evolution of fungal bioluminescence.</title>
        <authorList>
            <person name="Tsai I.J."/>
        </authorList>
    </citation>
    <scope>NUCLEOTIDE SEQUENCE</scope>
    <source>
        <strain evidence="7">171206Taipei</strain>
    </source>
</reference>
<protein>
    <recommendedName>
        <fullName evidence="6">C2H2-type domain-containing protein</fullName>
    </recommendedName>
</protein>
<dbReference type="Gene3D" id="3.30.160.60">
    <property type="entry name" value="Classic Zinc Finger"/>
    <property type="match status" value="2"/>
</dbReference>
<dbReference type="SUPFAM" id="SSF57667">
    <property type="entry name" value="beta-beta-alpha zinc fingers"/>
    <property type="match status" value="1"/>
</dbReference>
<feature type="region of interest" description="Disordered" evidence="5">
    <location>
        <begin position="179"/>
        <end position="244"/>
    </location>
</feature>
<gene>
    <name evidence="7" type="ORF">MIND_00652100</name>
</gene>
<dbReference type="InterPro" id="IPR036236">
    <property type="entry name" value="Znf_C2H2_sf"/>
</dbReference>
<dbReference type="FunFam" id="3.30.160.60:FF:002343">
    <property type="entry name" value="Zinc finger protein 33A"/>
    <property type="match status" value="1"/>
</dbReference>
<sequence length="377" mass="40944">MHPHYASQSQRGLTSNSYSSSPAPAAIAFEYAPTPAPSSSPPSMGIKRYRSAAPTNAKSFQCTGYGDCRMVFSRSEHLARHIRKHTGERPFTCHCEKQFSRLDNLRQHAQTVHSGPEDQELNERMMRTLSGVNASITANARGRRRYGNPNSPVPSPVSPMYTPSYVSCASVSSPGLSTASSSSSSSWSSLGDPYELPSRGSGHAPDVSFAADCHPSGSHSLPASPSYPYFHHRPRLPSPPSQGYLPVTSPYPQTAPIIPSGANDYMAAGLVAAHAHSRPQHEAVVVKQEEGVDLEEFYRAVCAPPSALATGYDSEASMSPEIPAHSLHYQYPSSPTLISEKELTNAEYYRAVQAQYYYAHAQQHQHHQQPPAGYAFA</sequence>